<dbReference type="SUPFAM" id="SSF53756">
    <property type="entry name" value="UDP-Glycosyltransferase/glycogen phosphorylase"/>
    <property type="match status" value="1"/>
</dbReference>
<dbReference type="EMBL" id="GU943152">
    <property type="protein sequence ID" value="ADD96619.1"/>
    <property type="molecule type" value="Genomic_DNA"/>
</dbReference>
<name>D6PLL8_9ZZZZ</name>
<reference evidence="2" key="1">
    <citation type="journal article" date="2010" name="ISME J.">
        <title>Metagenome of the Mediterranean deep chlorophyll maximum studied by direct and fosmid library 454 pyrosequencing.</title>
        <authorList>
            <person name="Ghai R."/>
            <person name="Martin-Cuadrado A.B."/>
            <person name="Molto A.G."/>
            <person name="Heredia I.G."/>
            <person name="Cabrera R."/>
            <person name="Martin J."/>
            <person name="Verdu M."/>
            <person name="Deschamps P."/>
            <person name="Moreira D."/>
            <person name="Lopez-Garcia P."/>
            <person name="Mira A."/>
            <person name="Rodriguez-Valera F."/>
        </authorList>
    </citation>
    <scope>NUCLEOTIDE SEQUENCE</scope>
</reference>
<keyword evidence="2" id="KW-0328">Glycosyltransferase</keyword>
<protein>
    <submittedName>
        <fullName evidence="2">Putative UDP galactose lipooligosaccharide galactosyltransferase</fullName>
    </submittedName>
</protein>
<dbReference type="InterPro" id="IPR001296">
    <property type="entry name" value="Glyco_trans_1"/>
</dbReference>
<evidence type="ECO:0000313" key="2">
    <source>
        <dbReference type="EMBL" id="ADD96619.1"/>
    </source>
</evidence>
<feature type="domain" description="Glycosyl transferase family 1" evidence="1">
    <location>
        <begin position="55"/>
        <end position="207"/>
    </location>
</feature>
<sequence length="231" mass="26048">MAYLSMLAFYRITVQFGDFVDGYPRFLRRRIVAISNPIFQVNSRADPGEPTKRLFRMLFVGRFDRTQKQPGILLDAFCSLAPDHQDWELIMLGDGDEKVALTNQVIELGLQDQITLLPSQPDIGDFYQTADLFVIPSLWEGSPNALSEAMAYGLPAVGFEVDGVKQLIEHKRTGWLCPAIGTTEFAQTLTNAMQAKSQFREFGQRARDITKAYSEDSIGQSWNDLILSLEE</sequence>
<dbReference type="CAZy" id="GT4">
    <property type="family name" value="Glycosyltransferase Family 4"/>
</dbReference>
<proteinExistence type="predicted"/>
<dbReference type="Pfam" id="PF00534">
    <property type="entry name" value="Glycos_transf_1"/>
    <property type="match status" value="1"/>
</dbReference>
<dbReference type="GO" id="GO:0016757">
    <property type="term" value="F:glycosyltransferase activity"/>
    <property type="evidence" value="ECO:0007669"/>
    <property type="project" value="UniProtKB-KW"/>
</dbReference>
<dbReference type="Gene3D" id="3.40.50.2000">
    <property type="entry name" value="Glycogen Phosphorylase B"/>
    <property type="match status" value="2"/>
</dbReference>
<accession>D6PLL8</accession>
<keyword evidence="2" id="KW-0808">Transferase</keyword>
<dbReference type="AlphaFoldDB" id="D6PLL8"/>
<dbReference type="PANTHER" id="PTHR12526">
    <property type="entry name" value="GLYCOSYLTRANSFERASE"/>
    <property type="match status" value="1"/>
</dbReference>
<evidence type="ECO:0000259" key="1">
    <source>
        <dbReference type="Pfam" id="PF00534"/>
    </source>
</evidence>
<organism evidence="2">
    <name type="scientific">uncultured organism MedDCM-OCT-S12-C71</name>
    <dbReference type="NCBI Taxonomy" id="743666"/>
    <lineage>
        <taxon>unclassified sequences</taxon>
        <taxon>environmental samples</taxon>
    </lineage>
</organism>